<evidence type="ECO:0000313" key="2">
    <source>
        <dbReference type="EMBL" id="MBD5782569.1"/>
    </source>
</evidence>
<dbReference type="CDD" id="cd00158">
    <property type="entry name" value="RHOD"/>
    <property type="match status" value="1"/>
</dbReference>
<dbReference type="AlphaFoldDB" id="A0A927FDT5"/>
<dbReference type="PANTHER" id="PTHR34406:SF1">
    <property type="entry name" value="PROTEIN YCEI"/>
    <property type="match status" value="1"/>
</dbReference>
<dbReference type="RefSeq" id="WP_191619641.1">
    <property type="nucleotide sequence ID" value="NZ_JACYFG010000061.1"/>
</dbReference>
<proteinExistence type="predicted"/>
<accession>A0A927FDT5</accession>
<dbReference type="Gene3D" id="3.40.250.10">
    <property type="entry name" value="Rhodanese-like domain"/>
    <property type="match status" value="1"/>
</dbReference>
<evidence type="ECO:0000313" key="3">
    <source>
        <dbReference type="Proteomes" id="UP000622317"/>
    </source>
</evidence>
<dbReference type="InterPro" id="IPR007372">
    <property type="entry name" value="Lipid/polyisoprenoid-bd_YceI"/>
</dbReference>
<dbReference type="InterPro" id="IPR036761">
    <property type="entry name" value="TTHA0802/YceI-like_sf"/>
</dbReference>
<dbReference type="PANTHER" id="PTHR34406">
    <property type="entry name" value="PROTEIN YCEI"/>
    <property type="match status" value="1"/>
</dbReference>
<protein>
    <submittedName>
        <fullName evidence="2">YceI family protein</fullName>
    </submittedName>
</protein>
<organism evidence="2 3">
    <name type="scientific">Pelagicoccus enzymogenes</name>
    <dbReference type="NCBI Taxonomy" id="2773457"/>
    <lineage>
        <taxon>Bacteria</taxon>
        <taxon>Pseudomonadati</taxon>
        <taxon>Verrucomicrobiota</taxon>
        <taxon>Opitutia</taxon>
        <taxon>Puniceicoccales</taxon>
        <taxon>Pelagicoccaceae</taxon>
        <taxon>Pelagicoccus</taxon>
    </lineage>
</organism>
<dbReference type="InterPro" id="IPR036873">
    <property type="entry name" value="Rhodanese-like_dom_sf"/>
</dbReference>
<name>A0A927FDT5_9BACT</name>
<dbReference type="EMBL" id="JACYFG010000061">
    <property type="protein sequence ID" value="MBD5782569.1"/>
    <property type="molecule type" value="Genomic_DNA"/>
</dbReference>
<dbReference type="InterPro" id="IPR001763">
    <property type="entry name" value="Rhodanese-like_dom"/>
</dbReference>
<dbReference type="SMART" id="SM00867">
    <property type="entry name" value="YceI"/>
    <property type="match status" value="1"/>
</dbReference>
<gene>
    <name evidence="2" type="ORF">IEN85_23925</name>
</gene>
<dbReference type="SUPFAM" id="SSF52821">
    <property type="entry name" value="Rhodanese/Cell cycle control phosphatase"/>
    <property type="match status" value="1"/>
</dbReference>
<sequence>MIPPQESIRYIAPNQLDASVASIVDVRTAEAFAACHADNALNFCVYEVTFVETIEKAVPDKGSTIVVYGESEQYHAAPVAAHRLQEAGYCNVFVLQGGLEAWIANELPHVKRAPAEKSLAGRYSLNLQKTKVRWIGRNLTNQHDGTIACKSGFLEIAADGSAQSGELVVDMKQIHCNDISDTKLSSLLVSHLESIDFFQTEKYPSAQFSLDRVFLDPTASPGTPNARMEGQMQIRGKKQPLHLECTLAQTDTGYVLQTQFDLDRTAFGAVYGSARFFERLGMHLVNDLVNLQITAFFEKKKTA</sequence>
<evidence type="ECO:0000259" key="1">
    <source>
        <dbReference type="PROSITE" id="PS50206"/>
    </source>
</evidence>
<dbReference type="Gene3D" id="2.40.128.110">
    <property type="entry name" value="Lipid/polyisoprenoid-binding, YceI-like"/>
    <property type="match status" value="1"/>
</dbReference>
<keyword evidence="3" id="KW-1185">Reference proteome</keyword>
<dbReference type="SMART" id="SM00450">
    <property type="entry name" value="RHOD"/>
    <property type="match status" value="1"/>
</dbReference>
<comment type="caution">
    <text evidence="2">The sequence shown here is derived from an EMBL/GenBank/DDBJ whole genome shotgun (WGS) entry which is preliminary data.</text>
</comment>
<feature type="domain" description="Rhodanese" evidence="1">
    <location>
        <begin position="17"/>
        <end position="111"/>
    </location>
</feature>
<dbReference type="Pfam" id="PF04264">
    <property type="entry name" value="YceI"/>
    <property type="match status" value="1"/>
</dbReference>
<reference evidence="2" key="1">
    <citation type="submission" date="2020-09" db="EMBL/GenBank/DDBJ databases">
        <title>Pelagicoccus enzymogenes sp. nov. with an EPS production, isolated from marine sediment.</title>
        <authorList>
            <person name="Feng X."/>
        </authorList>
    </citation>
    <scope>NUCLEOTIDE SEQUENCE</scope>
    <source>
        <strain evidence="2">NFK12</strain>
    </source>
</reference>
<dbReference type="PROSITE" id="PS50206">
    <property type="entry name" value="RHODANESE_3"/>
    <property type="match status" value="1"/>
</dbReference>
<dbReference type="Proteomes" id="UP000622317">
    <property type="component" value="Unassembled WGS sequence"/>
</dbReference>
<dbReference type="SUPFAM" id="SSF101874">
    <property type="entry name" value="YceI-like"/>
    <property type="match status" value="1"/>
</dbReference>
<dbReference type="Pfam" id="PF00581">
    <property type="entry name" value="Rhodanese"/>
    <property type="match status" value="1"/>
</dbReference>